<feature type="transmembrane region" description="Helical" evidence="1">
    <location>
        <begin position="110"/>
        <end position="130"/>
    </location>
</feature>
<feature type="transmembrane region" description="Helical" evidence="1">
    <location>
        <begin position="50"/>
        <end position="72"/>
    </location>
</feature>
<evidence type="ECO:0000313" key="2">
    <source>
        <dbReference type="EnsemblMetazoa" id="XP_004932554.1"/>
    </source>
</evidence>
<accession>A0A8R1WP67</accession>
<evidence type="ECO:0000256" key="1">
    <source>
        <dbReference type="SAM" id="Phobius"/>
    </source>
</evidence>
<organism evidence="2 3">
    <name type="scientific">Bombyx mori</name>
    <name type="common">Silk moth</name>
    <dbReference type="NCBI Taxonomy" id="7091"/>
    <lineage>
        <taxon>Eukaryota</taxon>
        <taxon>Metazoa</taxon>
        <taxon>Ecdysozoa</taxon>
        <taxon>Arthropoda</taxon>
        <taxon>Hexapoda</taxon>
        <taxon>Insecta</taxon>
        <taxon>Pterygota</taxon>
        <taxon>Neoptera</taxon>
        <taxon>Endopterygota</taxon>
        <taxon>Lepidoptera</taxon>
        <taxon>Glossata</taxon>
        <taxon>Ditrysia</taxon>
        <taxon>Bombycoidea</taxon>
        <taxon>Bombycidae</taxon>
        <taxon>Bombycinae</taxon>
        <taxon>Bombyx</taxon>
    </lineage>
</organism>
<keyword evidence="1" id="KW-1133">Transmembrane helix</keyword>
<feature type="transmembrane region" description="Helical" evidence="1">
    <location>
        <begin position="24"/>
        <end position="44"/>
    </location>
</feature>
<reference evidence="2" key="2">
    <citation type="submission" date="2022-06" db="UniProtKB">
        <authorList>
            <consortium name="EnsemblMetazoa"/>
        </authorList>
    </citation>
    <scope>IDENTIFICATION</scope>
    <source>
        <strain evidence="2">p50T (Dazao)</strain>
    </source>
</reference>
<dbReference type="EnsemblMetazoa" id="XM_004932497.2">
    <property type="protein sequence ID" value="XP_004932554.1"/>
    <property type="gene ID" value="LOC101736861"/>
</dbReference>
<proteinExistence type="predicted"/>
<evidence type="ECO:0000313" key="3">
    <source>
        <dbReference type="Proteomes" id="UP000005204"/>
    </source>
</evidence>
<keyword evidence="1" id="KW-0472">Membrane</keyword>
<dbReference type="Proteomes" id="UP000005204">
    <property type="component" value="Unassembled WGS sequence"/>
</dbReference>
<reference evidence="3" key="1">
    <citation type="journal article" date="2008" name="Insect Biochem. Mol. Biol.">
        <title>The genome of a lepidopteran model insect, the silkworm Bombyx mori.</title>
        <authorList>
            <consortium name="International Silkworm Genome Consortium"/>
        </authorList>
    </citation>
    <scope>NUCLEOTIDE SEQUENCE [LARGE SCALE GENOMIC DNA]</scope>
    <source>
        <strain evidence="3">p50T</strain>
    </source>
</reference>
<keyword evidence="3" id="KW-1185">Reference proteome</keyword>
<name>A0A8R1WP67_BOMMO</name>
<feature type="transmembrane region" description="Helical" evidence="1">
    <location>
        <begin position="84"/>
        <end position="104"/>
    </location>
</feature>
<sequence>MSDMIINDSVPVDKKWSELIRYNIFIMKLVEFGISLIITILPLAIPKPQGHMYCISSGPTLVISFLFIILYFRRRVPLFMEKMYLFFQILFTFGAFIQCFLLNLVRVWLWLIYGVFYFALLAALSIDLFLIANERGCTFSCA</sequence>
<protein>
    <submittedName>
        <fullName evidence="2">Uncharacterized protein</fullName>
    </submittedName>
</protein>
<dbReference type="AlphaFoldDB" id="A0A8R1WP67"/>
<keyword evidence="1" id="KW-0812">Transmembrane</keyword>